<evidence type="ECO:0000313" key="6">
    <source>
        <dbReference type="Proteomes" id="UP000662931"/>
    </source>
</evidence>
<dbReference type="GeneID" id="62193707"/>
<dbReference type="InterPro" id="IPR025110">
    <property type="entry name" value="AMP-bd_C"/>
</dbReference>
<proteinExistence type="predicted"/>
<sequence>MSLDFTVPRNLQPEVERSLFRLVSDFQEGYLTEKGYIKKRHEILESLNLNVHNIPNVRGDSRVDPRHNSTLSRISTSAESTFDHTAAQDFYYSPSETQVDGSTGSPSEAHISGLDADAYEYYKSHAKSENSGVPKELQRPLDPRVLEQYIQTATFDNLAMLLRKRGTVYAKDTAIIIMDQRGKETQTLTWDKLYLRAEKVAKQIKTKAALYPGDRVCIIYQNIEVIDFLVALYGCLLSGTVAVPMNSGLPVKDMVKIMTDTQSHLCLMSESVYKHFEKLTHKRKTPLWPKGVEVWKTSDMGTYQPSKKEGPPPLKVSDLAYIEYSRGSTSELRGVAISHRTIIHQMTSLASILSSNPDIKNGTLIRPASQFTRLKHMLLSTLDVRESIGLIIGALFTIYSGNTLIWAHQRTTEVPGLYAHIISKFKVSILLSDYLSLKQVAYNYQSFPQLTRTFNKKVKVNLSSVKWCLINTMTVDCEFDDKLSDRWFKPLGHPNPRKIIAPMLSLSEHGGAIISIRDWIGHEDHLGCVFQKPMTDEVIANDENEDGTMTEQLSEVLIDKESLTTNTVKIVSDRPPPTSSTYDDESSKYIRVGAFGYPVPDATLAVVNPEGKMLSGTMEVGEIWVDSHCISGGYWGLPEETQSIFQAECSDYEGILNLNFVRTGLLGFIYSGNVYILGLYEDRINQDVTWYDKYLEIQSHNQKSTSTVTTEPNTEATTTPEEKSVELQTHITPGVTQYRYHYASHLVRTLVRNIPEVTDCSFFNVKINNEYLPVAIIESSSVPLSKEKNPIPKVNETALNDMTSQAFMFIESVHKVRLFCVMITAPNTLPRIIRSGRLEIANMLCKRRFMEGRLFPTFVRFNFANSLATIHHGDDLTGGIWSRYSSQIRVDALSYAQLQYSGIDMRDNCTDDRKNMELSGYKSLVDILKVRVSQQPDELAFALIDGGSIKELKPLSWKKFENRVFAVCSYILEKKNLMAGDNVILVYHMSEEYVICLYACWFAGLVVIPIPPLDATRADEDTKSYTDIIKEYDVRAVFVSGDIEQSMKSKPISAKLKQLVNGKRMELPKYRNTSKHTKSNISSKSMLVKLENYRKRLRKTKRQECLLWITWNADHTYKGARLTFGSLLSLAMNLKETCQMSSLKPIVACVRHTAGLGFLQAAVMGIYLGCTTYLFSSVEYGANPTAFWISLSKYSVENVFVTSKMLVYATRTVISKRCDLSNLKNLMIGWEGRPDSKIMDRFKEAFQQSNLPSTALSNIYQHLLNPLITMRSFLSFEPVNLWLDPLALAQGYISLVNPQDYPDSIEVQDSGIVSINTQIAVVNPETRQLCKVGELGEIWVYSQSTLSGLSGSANTRNTNDITHGTIENWNSEVSYLRTGDFGFLHSVHKNVTQGDNPVELQLLFNLGKIEESFEVLGLQYLSSDIESTLEQFRVILKACVFKTGNYVVAVLETSMKKNHCSIVPLIVMRIMNKFRLIIDVVSFVASGRMPISRLEKVQRTTILKRWMDGTLRLSSSYGINFGEGSTVKTLKLMEETNKV</sequence>
<feature type="domain" description="AMP-binding enzyme C-terminal" evidence="3">
    <location>
        <begin position="1410"/>
        <end position="1514"/>
    </location>
</feature>
<dbReference type="EMBL" id="CP064812">
    <property type="protein sequence ID" value="QPG73002.1"/>
    <property type="molecule type" value="Genomic_DNA"/>
</dbReference>
<protein>
    <submittedName>
        <fullName evidence="5">Uncharacterized protein</fullName>
    </submittedName>
</protein>
<dbReference type="Pfam" id="PF23024">
    <property type="entry name" value="AMP-dom_DIP2-like"/>
    <property type="match status" value="1"/>
</dbReference>
<feature type="domain" description="Meiotically up-regulated gene 62 protein-like alpha-beta" evidence="4">
    <location>
        <begin position="680"/>
        <end position="870"/>
    </location>
</feature>
<reference evidence="5" key="1">
    <citation type="submission" date="2020-10" db="EMBL/GenBank/DDBJ databases">
        <authorList>
            <person name="Roach M.J.R."/>
        </authorList>
    </citation>
    <scope>NUCLEOTIDE SEQUENCE</scope>
    <source>
        <strain evidence="5">CBS 1945</strain>
    </source>
</reference>
<dbReference type="InterPro" id="IPR056881">
    <property type="entry name" value="Mug62_dom"/>
</dbReference>
<feature type="domain" description="AMP-dependent synthetase/ligase" evidence="2">
    <location>
        <begin position="931"/>
        <end position="1248"/>
    </location>
</feature>
<evidence type="ECO:0000259" key="3">
    <source>
        <dbReference type="Pfam" id="PF23024"/>
    </source>
</evidence>
<dbReference type="Pfam" id="PF24919">
    <property type="entry name" value="Mug62"/>
    <property type="match status" value="1"/>
</dbReference>
<gene>
    <name evidence="5" type="ORF">FOA43_000306</name>
</gene>
<evidence type="ECO:0000313" key="5">
    <source>
        <dbReference type="EMBL" id="QPG73002.1"/>
    </source>
</evidence>
<feature type="compositionally biased region" description="Low complexity" evidence="1">
    <location>
        <begin position="704"/>
        <end position="719"/>
    </location>
</feature>
<name>A0A875RYL1_EENNA</name>
<evidence type="ECO:0000259" key="2">
    <source>
        <dbReference type="Pfam" id="PF00501"/>
    </source>
</evidence>
<dbReference type="Gene3D" id="3.40.50.12780">
    <property type="entry name" value="N-terminal domain of ligase-like"/>
    <property type="match status" value="3"/>
</dbReference>
<dbReference type="RefSeq" id="XP_038776567.1">
    <property type="nucleotide sequence ID" value="XM_038920639.1"/>
</dbReference>
<organism evidence="5 6">
    <name type="scientific">Eeniella nana</name>
    <name type="common">Yeast</name>
    <name type="synonym">Brettanomyces nanus</name>
    <dbReference type="NCBI Taxonomy" id="13502"/>
    <lineage>
        <taxon>Eukaryota</taxon>
        <taxon>Fungi</taxon>
        <taxon>Dikarya</taxon>
        <taxon>Ascomycota</taxon>
        <taxon>Saccharomycotina</taxon>
        <taxon>Pichiomycetes</taxon>
        <taxon>Pichiales</taxon>
        <taxon>Pichiaceae</taxon>
        <taxon>Brettanomyces</taxon>
    </lineage>
</organism>
<dbReference type="GO" id="GO:0005829">
    <property type="term" value="C:cytosol"/>
    <property type="evidence" value="ECO:0007669"/>
    <property type="project" value="TreeGrafter"/>
</dbReference>
<dbReference type="InterPro" id="IPR000873">
    <property type="entry name" value="AMP-dep_synth/lig_dom"/>
</dbReference>
<accession>A0A875RYL1</accession>
<dbReference type="Pfam" id="PF00501">
    <property type="entry name" value="AMP-binding"/>
    <property type="match status" value="2"/>
</dbReference>
<dbReference type="PANTHER" id="PTHR22754:SF32">
    <property type="entry name" value="DISCO-INTERACTING PROTEIN 2"/>
    <property type="match status" value="1"/>
</dbReference>
<feature type="region of interest" description="Disordered" evidence="1">
    <location>
        <begin position="702"/>
        <end position="724"/>
    </location>
</feature>
<dbReference type="PANTHER" id="PTHR22754">
    <property type="entry name" value="DISCO-INTERACTING PROTEIN 2 DIP2 -RELATED"/>
    <property type="match status" value="1"/>
</dbReference>
<dbReference type="KEGG" id="bnn:FOA43_000306"/>
<dbReference type="OrthoDB" id="69964at2759"/>
<dbReference type="SUPFAM" id="SSF56801">
    <property type="entry name" value="Acetyl-CoA synthetase-like"/>
    <property type="match status" value="2"/>
</dbReference>
<dbReference type="Proteomes" id="UP000662931">
    <property type="component" value="Chromosome 1"/>
</dbReference>
<feature type="domain" description="AMP-dependent synthetase/ligase" evidence="2">
    <location>
        <begin position="168"/>
        <end position="432"/>
    </location>
</feature>
<evidence type="ECO:0000259" key="4">
    <source>
        <dbReference type="Pfam" id="PF24919"/>
    </source>
</evidence>
<dbReference type="InterPro" id="IPR042099">
    <property type="entry name" value="ANL_N_sf"/>
</dbReference>
<evidence type="ECO:0000256" key="1">
    <source>
        <dbReference type="SAM" id="MobiDB-lite"/>
    </source>
</evidence>
<keyword evidence="6" id="KW-1185">Reference proteome</keyword>